<accession>A0A164ZS19</accession>
<gene>
    <name evidence="2" type="ORF">L228DRAFT_43562</name>
</gene>
<organism evidence="2 3">
    <name type="scientific">Xylona heveae (strain CBS 132557 / TC161)</name>
    <dbReference type="NCBI Taxonomy" id="1328760"/>
    <lineage>
        <taxon>Eukaryota</taxon>
        <taxon>Fungi</taxon>
        <taxon>Dikarya</taxon>
        <taxon>Ascomycota</taxon>
        <taxon>Pezizomycotina</taxon>
        <taxon>Xylonomycetes</taxon>
        <taxon>Xylonales</taxon>
        <taxon>Xylonaceae</taxon>
        <taxon>Xylona</taxon>
    </lineage>
</organism>
<protein>
    <submittedName>
        <fullName evidence="2">Uncharacterized protein</fullName>
    </submittedName>
</protein>
<dbReference type="GeneID" id="28901728"/>
<dbReference type="Proteomes" id="UP000076632">
    <property type="component" value="Unassembled WGS sequence"/>
</dbReference>
<dbReference type="EMBL" id="KV407466">
    <property type="protein sequence ID" value="KZF19441.1"/>
    <property type="molecule type" value="Genomic_DNA"/>
</dbReference>
<evidence type="ECO:0000313" key="3">
    <source>
        <dbReference type="Proteomes" id="UP000076632"/>
    </source>
</evidence>
<feature type="region of interest" description="Disordered" evidence="1">
    <location>
        <begin position="1"/>
        <end position="80"/>
    </location>
</feature>
<sequence length="293" mass="31639">MPKKSNKKSNKKTASKTASNTTPAPSEQPAGTTATVQSTTTSAPSQQQSGTATTVPPAAPSAAPPAEICTAKPSTWTTEKLRDERDRAILELTLPFLAPVLLTTSRKHCCCCGLSRKQVRRLEKQEAIHSNQSPPSPPLPPLPPPPSGCSYLACEVPESAFYIPQGIIEAAGSLVNLLPPYPPPTDPIKVKRLIDNCEKVISHYKTLAKKRVVIAIKNYKKFEELVRKDEAGTTEADAAKQALRLNVTANYCLKEADKARRRAANYVDKLEYLQSLSLEDPPEQNGEGSSGVA</sequence>
<evidence type="ECO:0000256" key="1">
    <source>
        <dbReference type="SAM" id="MobiDB-lite"/>
    </source>
</evidence>
<keyword evidence="3" id="KW-1185">Reference proteome</keyword>
<feature type="compositionally biased region" description="Low complexity" evidence="1">
    <location>
        <begin position="15"/>
        <end position="56"/>
    </location>
</feature>
<dbReference type="AlphaFoldDB" id="A0A164ZS19"/>
<feature type="compositionally biased region" description="Basic residues" evidence="1">
    <location>
        <begin position="1"/>
        <end position="14"/>
    </location>
</feature>
<evidence type="ECO:0000313" key="2">
    <source>
        <dbReference type="EMBL" id="KZF19441.1"/>
    </source>
</evidence>
<name>A0A164ZS19_XYLHT</name>
<dbReference type="InParanoid" id="A0A164ZS19"/>
<dbReference type="RefSeq" id="XP_018184996.1">
    <property type="nucleotide sequence ID" value="XM_018336591.1"/>
</dbReference>
<reference evidence="2 3" key="1">
    <citation type="journal article" date="2016" name="Fungal Biol.">
        <title>The genome of Xylona heveae provides a window into fungal endophytism.</title>
        <authorList>
            <person name="Gazis R."/>
            <person name="Kuo A."/>
            <person name="Riley R."/>
            <person name="LaButti K."/>
            <person name="Lipzen A."/>
            <person name="Lin J."/>
            <person name="Amirebrahimi M."/>
            <person name="Hesse C.N."/>
            <person name="Spatafora J.W."/>
            <person name="Henrissat B."/>
            <person name="Hainaut M."/>
            <person name="Grigoriev I.V."/>
            <person name="Hibbett D.S."/>
        </authorList>
    </citation>
    <scope>NUCLEOTIDE SEQUENCE [LARGE SCALE GENOMIC DNA]</scope>
    <source>
        <strain evidence="2 3">TC161</strain>
    </source>
</reference>
<proteinExistence type="predicted"/>